<reference evidence="1 2" key="1">
    <citation type="submission" date="2024-06" db="EMBL/GenBank/DDBJ databases">
        <title>A chromosome-level genome assembly of beet webworm, Loxostege sticticalis.</title>
        <authorList>
            <person name="Zhang Y."/>
        </authorList>
    </citation>
    <scope>NUCLEOTIDE SEQUENCE [LARGE SCALE GENOMIC DNA]</scope>
    <source>
        <strain evidence="1">AQ028</strain>
        <tissue evidence="1">Male pupae</tissue>
    </source>
</reference>
<dbReference type="InterPro" id="IPR012337">
    <property type="entry name" value="RNaseH-like_sf"/>
</dbReference>
<dbReference type="PANTHER" id="PTHR45913:SF11">
    <property type="entry name" value="EPM2A-INTERACTING PROTEIN 1"/>
    <property type="match status" value="1"/>
</dbReference>
<dbReference type="SUPFAM" id="SSF53098">
    <property type="entry name" value="Ribonuclease H-like"/>
    <property type="match status" value="1"/>
</dbReference>
<protein>
    <submittedName>
        <fullName evidence="1">Uncharacterized protein</fullName>
    </submittedName>
</protein>
<evidence type="ECO:0000313" key="2">
    <source>
        <dbReference type="Proteomes" id="UP001549921"/>
    </source>
</evidence>
<evidence type="ECO:0000313" key="1">
    <source>
        <dbReference type="EMBL" id="KAL0830180.1"/>
    </source>
</evidence>
<dbReference type="Proteomes" id="UP001549921">
    <property type="component" value="Unassembled WGS sequence"/>
</dbReference>
<comment type="caution">
    <text evidence="1">The sequence shown here is derived from an EMBL/GenBank/DDBJ whole genome shotgun (WGS) entry which is preliminary data.</text>
</comment>
<dbReference type="EMBL" id="JBEDNZ010000014">
    <property type="protein sequence ID" value="KAL0830180.1"/>
    <property type="molecule type" value="Genomic_DNA"/>
</dbReference>
<name>A0ABD0SWV6_LOXSC</name>
<proteinExistence type="predicted"/>
<sequence length="483" mass="56440">MSFSKPSGSKRKITYEHRNFQEKWELEFFCCEVKDKIICLVSNSTISVPKLYNIKRHYDQHKAKYDQFKGLIRDEKLNENQRLEELLELVPLHDTTTGENILNAVYELLQKYNLNVTKMSSVATDGAPSMTVVHNGFVNLLKKKIKETNNIETDLHHVHCKIHQEILCSKVIKLEYVLKAVKKMINFIRSRGLNQRQFAAFLHDIESEYTGLPYYTEVRWLSCSMVLDRLWKLKEEICLFMEVKGQDVYLLSDKSCLQDLSFMVDITKHLSELNTKLQGPLQMITDMYNQVKAFKCKLMLWEKQLEVDNLSHFPTCKAFKESTSDTISYKKYTGKIKNLQEEFERRFQDFKLQEDHFSLFTGLFSVDVEKVTVHLQMEVVEIQCQTHLKQKFDSVGALDFYKFLPAEYQEIRKFACKIISMFGSTYKCEQLFSLMQGNKSPARSRLTDAHLGSVLKLISADKVTPQIDNLIKQKRCQISGKKL</sequence>
<dbReference type="PANTHER" id="PTHR45913">
    <property type="entry name" value="EPM2A-INTERACTING PROTEIN 1"/>
    <property type="match status" value="1"/>
</dbReference>
<organism evidence="1 2">
    <name type="scientific">Loxostege sticticalis</name>
    <name type="common">Beet webworm moth</name>
    <dbReference type="NCBI Taxonomy" id="481309"/>
    <lineage>
        <taxon>Eukaryota</taxon>
        <taxon>Metazoa</taxon>
        <taxon>Ecdysozoa</taxon>
        <taxon>Arthropoda</taxon>
        <taxon>Hexapoda</taxon>
        <taxon>Insecta</taxon>
        <taxon>Pterygota</taxon>
        <taxon>Neoptera</taxon>
        <taxon>Endopterygota</taxon>
        <taxon>Lepidoptera</taxon>
        <taxon>Glossata</taxon>
        <taxon>Ditrysia</taxon>
        <taxon>Pyraloidea</taxon>
        <taxon>Crambidae</taxon>
        <taxon>Pyraustinae</taxon>
        <taxon>Loxostege</taxon>
    </lineage>
</organism>
<accession>A0ABD0SWV6</accession>
<dbReference type="AlphaFoldDB" id="A0ABD0SWV6"/>
<gene>
    <name evidence="1" type="ORF">ABMA28_003637</name>
</gene>